<dbReference type="HAMAP" id="MF_00484">
    <property type="entry name" value="Glycogen_synth"/>
    <property type="match status" value="1"/>
</dbReference>
<evidence type="ECO:0000259" key="14">
    <source>
        <dbReference type="Pfam" id="PF08323"/>
    </source>
</evidence>
<comment type="catalytic activity">
    <reaction evidence="1">
        <text>[(1-&gt;4)-alpha-D-glucosyl](n) + ADP-alpha-D-glucose = [(1-&gt;4)-alpha-D-glucosyl](n+1) + ADP + H(+)</text>
        <dbReference type="Rhea" id="RHEA:18189"/>
        <dbReference type="Rhea" id="RHEA-COMP:9584"/>
        <dbReference type="Rhea" id="RHEA-COMP:9587"/>
        <dbReference type="ChEBI" id="CHEBI:15378"/>
        <dbReference type="ChEBI" id="CHEBI:15444"/>
        <dbReference type="ChEBI" id="CHEBI:57498"/>
        <dbReference type="ChEBI" id="CHEBI:456216"/>
        <dbReference type="EC" id="2.4.1.21"/>
    </reaction>
</comment>
<evidence type="ECO:0000256" key="9">
    <source>
        <dbReference type="ARBA" id="ARBA00022676"/>
    </source>
</evidence>
<evidence type="ECO:0000313" key="16">
    <source>
        <dbReference type="Proteomes" id="UP000008141"/>
    </source>
</evidence>
<dbReference type="Pfam" id="PF08323">
    <property type="entry name" value="Glyco_transf_5"/>
    <property type="match status" value="1"/>
</dbReference>
<dbReference type="InParanoid" id="E1Z3M3"/>
<evidence type="ECO:0000256" key="7">
    <source>
        <dbReference type="ARBA" id="ARBA00022528"/>
    </source>
</evidence>
<dbReference type="GO" id="GO:0009501">
    <property type="term" value="C:amyloplast"/>
    <property type="evidence" value="ECO:0007669"/>
    <property type="project" value="UniProtKB-SubCell"/>
</dbReference>
<dbReference type="EC" id="2.4.1.21" evidence="6"/>
<keyword evidence="7" id="KW-0150">Chloroplast</keyword>
<evidence type="ECO:0000256" key="1">
    <source>
        <dbReference type="ARBA" id="ARBA00001478"/>
    </source>
</evidence>
<name>E1Z3M3_CHLVA</name>
<dbReference type="FunFam" id="3.40.50.2000:FF:000025">
    <property type="entry name" value="Starch synthase, chloroplastic/amyloplastic"/>
    <property type="match status" value="1"/>
</dbReference>
<dbReference type="GO" id="GO:0009507">
    <property type="term" value="C:chloroplast"/>
    <property type="evidence" value="ECO:0007669"/>
    <property type="project" value="UniProtKB-SubCell"/>
</dbReference>
<evidence type="ECO:0000256" key="5">
    <source>
        <dbReference type="ARBA" id="ARBA00010281"/>
    </source>
</evidence>
<evidence type="ECO:0000256" key="3">
    <source>
        <dbReference type="ARBA" id="ARBA00004602"/>
    </source>
</evidence>
<comment type="subcellular location">
    <subcellularLocation>
        <location evidence="3">Plastid</location>
        <location evidence="3">Amyloplast</location>
    </subcellularLocation>
    <subcellularLocation>
        <location evidence="2">Plastid</location>
        <location evidence="2">Chloroplast</location>
    </subcellularLocation>
</comment>
<dbReference type="InterPro" id="IPR011835">
    <property type="entry name" value="GS/SS"/>
</dbReference>
<keyword evidence="11" id="KW-0750">Starch biosynthesis</keyword>
<dbReference type="GO" id="GO:0019252">
    <property type="term" value="P:starch biosynthetic process"/>
    <property type="evidence" value="ECO:0007669"/>
    <property type="project" value="UniProtKB-UniPathway"/>
</dbReference>
<reference evidence="15 16" key="1">
    <citation type="journal article" date="2010" name="Plant Cell">
        <title>The Chlorella variabilis NC64A genome reveals adaptation to photosymbiosis, coevolution with viruses, and cryptic sex.</title>
        <authorList>
            <person name="Blanc G."/>
            <person name="Duncan G."/>
            <person name="Agarkova I."/>
            <person name="Borodovsky M."/>
            <person name="Gurnon J."/>
            <person name="Kuo A."/>
            <person name="Lindquist E."/>
            <person name="Lucas S."/>
            <person name="Pangilinan J."/>
            <person name="Polle J."/>
            <person name="Salamov A."/>
            <person name="Terry A."/>
            <person name="Yamada T."/>
            <person name="Dunigan D.D."/>
            <person name="Grigoriev I.V."/>
            <person name="Claverie J.M."/>
            <person name="Van Etten J.L."/>
        </authorList>
    </citation>
    <scope>NUCLEOTIDE SEQUENCE [LARGE SCALE GENOMIC DNA]</scope>
    <source>
        <strain evidence="15 16">NC64A</strain>
    </source>
</reference>
<sequence>RPRRPANPHAMNIIMVGAECAPYSKTGGLGDVMQALPRALAARGHRVMVVAPRYKNYEDAWETGVRLRVRVFDSNQEVGYFHSYQEGVDHVFVDHPAFHAWADSIYGGSQREVLFRCALLSKAALEAPWHVACAGTPYGDSNLLFIANDWHTALLPVYLQAHYRDHGKLQFARSLLVLHNMAHQGRAPLEELSWLEVPERYEELFRLHDPHHGEHMNILKAGAITAHRIVAVSNRYAEECQTPEGGWGLDDVLRRQSWKLKGVVNGIDGREWSPSIDPHLSPAEGYARYDAETLDVGKTRCKAALQQELGLPVDLSVPLLGFIGRLDEQKGVDLIAANCDWLMEQGAQLVLLGSGRPDLEEALRKMEARHPQQCRAWVGFSVKLAHRITAGADMLLMPSRFEPCGLNQLYGMAYGTPPVVHAVGGLADTVKPFNPFENVGTGWTFEGADPGTFRSALRFALLTYSQHPESFRCMQLRGMEQDLSWDQAAQQYEAVLLAAKYQW</sequence>
<feature type="non-terminal residue" evidence="15">
    <location>
        <position position="1"/>
    </location>
</feature>
<evidence type="ECO:0000256" key="11">
    <source>
        <dbReference type="ARBA" id="ARBA00022922"/>
    </source>
</evidence>
<accession>E1Z3M3</accession>
<gene>
    <name evidence="15" type="ORF">CHLNCDRAFT_6787</name>
</gene>
<dbReference type="Proteomes" id="UP000008141">
    <property type="component" value="Unassembled WGS sequence"/>
</dbReference>
<dbReference type="UniPathway" id="UPA00152"/>
<dbReference type="Gene3D" id="3.40.50.2000">
    <property type="entry name" value="Glycogen Phosphorylase B"/>
    <property type="match status" value="2"/>
</dbReference>
<evidence type="ECO:0000256" key="12">
    <source>
        <dbReference type="ARBA" id="ARBA00022946"/>
    </source>
</evidence>
<evidence type="ECO:0000313" key="15">
    <source>
        <dbReference type="EMBL" id="EFN59872.1"/>
    </source>
</evidence>
<keyword evidence="10" id="KW-0808">Transferase</keyword>
<dbReference type="KEGG" id="cvr:CHLNCDRAFT_6787"/>
<evidence type="ECO:0000256" key="13">
    <source>
        <dbReference type="ARBA" id="ARBA00023234"/>
    </source>
</evidence>
<keyword evidence="8" id="KW-0934">Plastid</keyword>
<dbReference type="SUPFAM" id="SSF53756">
    <property type="entry name" value="UDP-Glycosyltransferase/glycogen phosphorylase"/>
    <property type="match status" value="1"/>
</dbReference>
<dbReference type="PANTHER" id="PTHR45825">
    <property type="entry name" value="GRANULE-BOUND STARCH SYNTHASE 1, CHLOROPLASTIC/AMYLOPLASTIC"/>
    <property type="match status" value="1"/>
</dbReference>
<dbReference type="OrthoDB" id="512920at2759"/>
<dbReference type="OMA" id="RDFKESW"/>
<feature type="non-terminal residue" evidence="15">
    <location>
        <position position="503"/>
    </location>
</feature>
<keyword evidence="13" id="KW-0035">Amyloplast</keyword>
<dbReference type="NCBIfam" id="TIGR02095">
    <property type="entry name" value="glgA"/>
    <property type="match status" value="1"/>
</dbReference>
<dbReference type="GO" id="GO:0004373">
    <property type="term" value="F:alpha-1,4-glucan glucosyltransferase (UDP-glucose donor) activity"/>
    <property type="evidence" value="ECO:0007669"/>
    <property type="project" value="InterPro"/>
</dbReference>
<keyword evidence="9" id="KW-0328">Glycosyltransferase</keyword>
<dbReference type="InterPro" id="IPR013534">
    <property type="entry name" value="Starch_synth_cat_dom"/>
</dbReference>
<evidence type="ECO:0000256" key="4">
    <source>
        <dbReference type="ARBA" id="ARBA00004727"/>
    </source>
</evidence>
<protein>
    <recommendedName>
        <fullName evidence="6">starch synthase</fullName>
        <ecNumber evidence="6">2.4.1.21</ecNumber>
    </recommendedName>
</protein>
<keyword evidence="16" id="KW-1185">Reference proteome</keyword>
<dbReference type="FunCoup" id="E1Z3M3">
    <property type="interactions" value="92"/>
</dbReference>
<evidence type="ECO:0000256" key="6">
    <source>
        <dbReference type="ARBA" id="ARBA00012588"/>
    </source>
</evidence>
<dbReference type="AlphaFoldDB" id="E1Z3M3"/>
<keyword evidence="12" id="KW-0809">Transit peptide</keyword>
<dbReference type="GO" id="GO:0009011">
    <property type="term" value="F:alpha-1,4-glucan glucosyltransferase (ADP-glucose donor) activity"/>
    <property type="evidence" value="ECO:0007669"/>
    <property type="project" value="UniProtKB-EC"/>
</dbReference>
<evidence type="ECO:0000256" key="8">
    <source>
        <dbReference type="ARBA" id="ARBA00022640"/>
    </source>
</evidence>
<comment type="pathway">
    <text evidence="4">Glycan biosynthesis; starch biosynthesis.</text>
</comment>
<dbReference type="eggNOG" id="ENOG502QT35">
    <property type="taxonomic scope" value="Eukaryota"/>
</dbReference>
<proteinExistence type="inferred from homology"/>
<organism evidence="16">
    <name type="scientific">Chlorella variabilis</name>
    <name type="common">Green alga</name>
    <dbReference type="NCBI Taxonomy" id="554065"/>
    <lineage>
        <taxon>Eukaryota</taxon>
        <taxon>Viridiplantae</taxon>
        <taxon>Chlorophyta</taxon>
        <taxon>core chlorophytes</taxon>
        <taxon>Trebouxiophyceae</taxon>
        <taxon>Chlorellales</taxon>
        <taxon>Chlorellaceae</taxon>
        <taxon>Chlorella clade</taxon>
        <taxon>Chlorella</taxon>
    </lineage>
</organism>
<evidence type="ECO:0000256" key="10">
    <source>
        <dbReference type="ARBA" id="ARBA00022679"/>
    </source>
</evidence>
<comment type="similarity">
    <text evidence="5">Belongs to the glycosyltransferase 1 family. Bacterial/plant glycogen synthase subfamily.</text>
</comment>
<dbReference type="EMBL" id="GL433835">
    <property type="protein sequence ID" value="EFN59872.1"/>
    <property type="molecule type" value="Genomic_DNA"/>
</dbReference>
<dbReference type="GeneID" id="17359241"/>
<feature type="domain" description="Starch synthase catalytic" evidence="14">
    <location>
        <begin position="12"/>
        <end position="254"/>
    </location>
</feature>
<dbReference type="FunFam" id="3.40.50.2000:FF:000048">
    <property type="entry name" value="Starch synthase, chloroplastic/amyloplastic"/>
    <property type="match status" value="1"/>
</dbReference>
<dbReference type="GO" id="GO:0010021">
    <property type="term" value="P:amylopectin biosynthetic process"/>
    <property type="evidence" value="ECO:0007669"/>
    <property type="project" value="UniProtKB-ARBA"/>
</dbReference>
<dbReference type="STRING" id="554065.E1Z3M3"/>
<evidence type="ECO:0000256" key="2">
    <source>
        <dbReference type="ARBA" id="ARBA00004229"/>
    </source>
</evidence>
<dbReference type="CDD" id="cd03791">
    <property type="entry name" value="GT5_Glycogen_synthase_DULL1-like"/>
    <property type="match status" value="1"/>
</dbReference>
<dbReference type="PANTHER" id="PTHR45825:SF2">
    <property type="entry name" value="STARCH SYNTHASE 2, CHLOROPLASTIC_AMYLOPLASTIC"/>
    <property type="match status" value="1"/>
</dbReference>
<dbReference type="Pfam" id="PF13692">
    <property type="entry name" value="Glyco_trans_1_4"/>
    <property type="match status" value="1"/>
</dbReference>
<dbReference type="RefSeq" id="XP_005851974.1">
    <property type="nucleotide sequence ID" value="XM_005851912.1"/>
</dbReference>